<sequence>MKPKHLEWFLSDLESFTDPKLNLEQYATDSELALSILNCINAEDCIEGHAVADLGCGCGILLLGMAKLGASYGLGIDIDEDALAICQRNIEVTEFTSTVDLLQLDVSCDIRALTDTFDIVIMNPPFGTKNNEGIDLKFVEAGLSIVSVGGAVYSLHKTSTRHHILRKFSKRSDIDVECLAQLRWCLPKTYRHHKKTSVDIEVDLIRFSRFH</sequence>
<protein>
    <recommendedName>
        <fullName evidence="2">Methyltransferase-like protein 5</fullName>
    </recommendedName>
</protein>
<evidence type="ECO:0000313" key="5">
    <source>
        <dbReference type="Proteomes" id="UP001608902"/>
    </source>
</evidence>
<dbReference type="CDD" id="cd02440">
    <property type="entry name" value="AdoMet_MTases"/>
    <property type="match status" value="1"/>
</dbReference>
<dbReference type="InterPro" id="IPR029063">
    <property type="entry name" value="SAM-dependent_MTases_sf"/>
</dbReference>
<comment type="caution">
    <text evidence="4">The sequence shown here is derived from an EMBL/GenBank/DDBJ whole genome shotgun (WGS) entry which is preliminary data.</text>
</comment>
<dbReference type="Proteomes" id="UP001608902">
    <property type="component" value="Unassembled WGS sequence"/>
</dbReference>
<keyword evidence="5" id="KW-1185">Reference proteome</keyword>
<reference evidence="4 5" key="1">
    <citation type="submission" date="2024-08" db="EMBL/GenBank/DDBJ databases">
        <title>Gnathostoma spinigerum genome.</title>
        <authorList>
            <person name="Gonzalez-Bertolin B."/>
            <person name="Monzon S."/>
            <person name="Zaballos A."/>
            <person name="Jimenez P."/>
            <person name="Dekumyoy P."/>
            <person name="Varona S."/>
            <person name="Cuesta I."/>
            <person name="Sumanam S."/>
            <person name="Adisakwattana P."/>
            <person name="Gasser R.B."/>
            <person name="Hernandez-Gonzalez A."/>
            <person name="Young N.D."/>
            <person name="Perteguer M.J."/>
        </authorList>
    </citation>
    <scope>NUCLEOTIDE SEQUENCE [LARGE SCALE GENOMIC DNA]</scope>
    <source>
        <strain evidence="4">AL3</strain>
        <tissue evidence="4">Liver</tissue>
    </source>
</reference>
<dbReference type="Pfam" id="PF05175">
    <property type="entry name" value="MTS"/>
    <property type="match status" value="1"/>
</dbReference>
<evidence type="ECO:0000259" key="3">
    <source>
        <dbReference type="Pfam" id="PF05175"/>
    </source>
</evidence>
<proteinExistence type="inferred from homology"/>
<dbReference type="PANTHER" id="PTHR23290:SF0">
    <property type="entry name" value="RRNA N6-ADENOSINE-METHYLTRANSFERASE METTL5"/>
    <property type="match status" value="1"/>
</dbReference>
<dbReference type="InterPro" id="IPR002052">
    <property type="entry name" value="DNA_methylase_N6_adenine_CS"/>
</dbReference>
<dbReference type="InterPro" id="IPR007848">
    <property type="entry name" value="Small_mtfrase_dom"/>
</dbReference>
<dbReference type="SUPFAM" id="SSF53335">
    <property type="entry name" value="S-adenosyl-L-methionine-dependent methyltransferases"/>
    <property type="match status" value="1"/>
</dbReference>
<dbReference type="EMBL" id="JBGFUD010002591">
    <property type="protein sequence ID" value="MFH4977765.1"/>
    <property type="molecule type" value="Genomic_DNA"/>
</dbReference>
<feature type="domain" description="Methyltransferase small" evidence="3">
    <location>
        <begin position="39"/>
        <end position="155"/>
    </location>
</feature>
<dbReference type="Gene3D" id="3.40.50.150">
    <property type="entry name" value="Vaccinia Virus protein VP39"/>
    <property type="match status" value="1"/>
</dbReference>
<dbReference type="AlphaFoldDB" id="A0ABD6ECL7"/>
<evidence type="ECO:0000256" key="1">
    <source>
        <dbReference type="ARBA" id="ARBA00009741"/>
    </source>
</evidence>
<dbReference type="PANTHER" id="PTHR23290">
    <property type="entry name" value="RRNA N6-ADENOSINE-METHYLTRANSFERASE METTL5"/>
    <property type="match status" value="1"/>
</dbReference>
<dbReference type="InterPro" id="IPR051720">
    <property type="entry name" value="rRNA_MeTrfase/Polyamine_Synth"/>
</dbReference>
<comment type="similarity">
    <text evidence="1">Belongs to the methyltransferase superfamily. PrmA family.</text>
</comment>
<evidence type="ECO:0000256" key="2">
    <source>
        <dbReference type="ARBA" id="ARBA00041374"/>
    </source>
</evidence>
<gene>
    <name evidence="4" type="ORF">AB6A40_004474</name>
</gene>
<organism evidence="4 5">
    <name type="scientific">Gnathostoma spinigerum</name>
    <dbReference type="NCBI Taxonomy" id="75299"/>
    <lineage>
        <taxon>Eukaryota</taxon>
        <taxon>Metazoa</taxon>
        <taxon>Ecdysozoa</taxon>
        <taxon>Nematoda</taxon>
        <taxon>Chromadorea</taxon>
        <taxon>Rhabditida</taxon>
        <taxon>Spirurina</taxon>
        <taxon>Gnathostomatomorpha</taxon>
        <taxon>Gnathostomatoidea</taxon>
        <taxon>Gnathostomatidae</taxon>
        <taxon>Gnathostoma</taxon>
    </lineage>
</organism>
<dbReference type="PROSITE" id="PS00092">
    <property type="entry name" value="N6_MTASE"/>
    <property type="match status" value="1"/>
</dbReference>
<name>A0ABD6ECL7_9BILA</name>
<accession>A0ABD6ECL7</accession>
<dbReference type="GO" id="GO:0008757">
    <property type="term" value="F:S-adenosylmethionine-dependent methyltransferase activity"/>
    <property type="evidence" value="ECO:0007669"/>
    <property type="project" value="UniProtKB-ARBA"/>
</dbReference>
<evidence type="ECO:0000313" key="4">
    <source>
        <dbReference type="EMBL" id="MFH4977765.1"/>
    </source>
</evidence>